<name>A0A9Q0ZEF6_SALPP</name>
<proteinExistence type="predicted"/>
<feature type="non-terminal residue" evidence="1">
    <location>
        <position position="66"/>
    </location>
</feature>
<organism evidence="1 2">
    <name type="scientific">Salix purpurea</name>
    <name type="common">Purple osier willow</name>
    <dbReference type="NCBI Taxonomy" id="77065"/>
    <lineage>
        <taxon>Eukaryota</taxon>
        <taxon>Viridiplantae</taxon>
        <taxon>Streptophyta</taxon>
        <taxon>Embryophyta</taxon>
        <taxon>Tracheophyta</taxon>
        <taxon>Spermatophyta</taxon>
        <taxon>Magnoliopsida</taxon>
        <taxon>eudicotyledons</taxon>
        <taxon>Gunneridae</taxon>
        <taxon>Pentapetalae</taxon>
        <taxon>rosids</taxon>
        <taxon>fabids</taxon>
        <taxon>Malpighiales</taxon>
        <taxon>Salicaceae</taxon>
        <taxon>Saliceae</taxon>
        <taxon>Salix</taxon>
    </lineage>
</organism>
<reference evidence="1" key="1">
    <citation type="submission" date="2022-11" db="EMBL/GenBank/DDBJ databases">
        <authorList>
            <person name="Hyden B.L."/>
            <person name="Feng K."/>
            <person name="Yates T."/>
            <person name="Jawdy S."/>
            <person name="Smart L.B."/>
            <person name="Muchero W."/>
        </authorList>
    </citation>
    <scope>NUCLEOTIDE SEQUENCE</scope>
    <source>
        <tissue evidence="1">Shoot tip</tissue>
    </source>
</reference>
<dbReference type="AlphaFoldDB" id="A0A9Q0ZEF6"/>
<comment type="caution">
    <text evidence="1">The sequence shown here is derived from an EMBL/GenBank/DDBJ whole genome shotgun (WGS) entry which is preliminary data.</text>
</comment>
<dbReference type="EMBL" id="JAPFFK010000012">
    <property type="protein sequence ID" value="KAJ6731383.1"/>
    <property type="molecule type" value="Genomic_DNA"/>
</dbReference>
<evidence type="ECO:0000313" key="2">
    <source>
        <dbReference type="Proteomes" id="UP001151532"/>
    </source>
</evidence>
<dbReference type="Proteomes" id="UP001151532">
    <property type="component" value="Chromosome 18"/>
</dbReference>
<sequence>MMKIKVTGLLSNVLSNFLLRIQTPQSNQPLDHGIFSDIELLIECLRCSFGSHVKGLNIYNLCYCLC</sequence>
<accession>A0A9Q0ZEF6</accession>
<keyword evidence="2" id="KW-1185">Reference proteome</keyword>
<evidence type="ECO:0000313" key="1">
    <source>
        <dbReference type="EMBL" id="KAJ6731383.1"/>
    </source>
</evidence>
<protein>
    <submittedName>
        <fullName evidence="1">Uncharacterized protein</fullName>
    </submittedName>
</protein>
<gene>
    <name evidence="1" type="ORF">OIU79_002661</name>
</gene>
<reference evidence="1" key="2">
    <citation type="journal article" date="2023" name="Int. J. Mol. Sci.">
        <title>De Novo Assembly and Annotation of 11 Diverse Shrub Willow (Salix) Genomes Reveals Novel Gene Organization in Sex-Linked Regions.</title>
        <authorList>
            <person name="Hyden B."/>
            <person name="Feng K."/>
            <person name="Yates T.B."/>
            <person name="Jawdy S."/>
            <person name="Cereghino C."/>
            <person name="Smart L.B."/>
            <person name="Muchero W."/>
        </authorList>
    </citation>
    <scope>NUCLEOTIDE SEQUENCE</scope>
    <source>
        <tissue evidence="1">Shoot tip</tissue>
    </source>
</reference>